<dbReference type="RefSeq" id="WP_377353931.1">
    <property type="nucleotide sequence ID" value="NZ_JBHTLQ010000030.1"/>
</dbReference>
<comment type="caution">
    <text evidence="7">The sequence shown here is derived from an EMBL/GenBank/DDBJ whole genome shotgun (WGS) entry which is preliminary data.</text>
</comment>
<dbReference type="SUPFAM" id="SSF53335">
    <property type="entry name" value="S-adenosyl-L-methionine-dependent methyltransferases"/>
    <property type="match status" value="1"/>
</dbReference>
<evidence type="ECO:0000256" key="2">
    <source>
        <dbReference type="ARBA" id="ARBA00022679"/>
    </source>
</evidence>
<feature type="region of interest" description="Disordered" evidence="5">
    <location>
        <begin position="1"/>
        <end position="26"/>
    </location>
</feature>
<dbReference type="PIRSF" id="PIRSF036758">
    <property type="entry name" value="Aden_M_ParB"/>
    <property type="match status" value="1"/>
</dbReference>
<dbReference type="InterPro" id="IPR001091">
    <property type="entry name" value="RM_Methyltransferase"/>
</dbReference>
<organism evidence="7 8">
    <name type="scientific">Phenylobacterium conjunctum</name>
    <dbReference type="NCBI Taxonomy" id="1298959"/>
    <lineage>
        <taxon>Bacteria</taxon>
        <taxon>Pseudomonadati</taxon>
        <taxon>Pseudomonadota</taxon>
        <taxon>Alphaproteobacteria</taxon>
        <taxon>Caulobacterales</taxon>
        <taxon>Caulobacteraceae</taxon>
        <taxon>Phenylobacterium</taxon>
    </lineage>
</organism>
<dbReference type="Gene3D" id="3.90.1530.10">
    <property type="entry name" value="Conserved hypothetical protein from pyrococcus furiosus pfu- 392566-001, ParB domain"/>
    <property type="match status" value="1"/>
</dbReference>
<evidence type="ECO:0000256" key="3">
    <source>
        <dbReference type="ARBA" id="ARBA00047942"/>
    </source>
</evidence>
<keyword evidence="8" id="KW-1185">Reference proteome</keyword>
<accession>A0ABW3T5F1</accession>
<evidence type="ECO:0000313" key="7">
    <source>
        <dbReference type="EMBL" id="MFD1191581.1"/>
    </source>
</evidence>
<evidence type="ECO:0000256" key="1">
    <source>
        <dbReference type="ARBA" id="ARBA00022603"/>
    </source>
</evidence>
<dbReference type="InterPro" id="IPR029063">
    <property type="entry name" value="SAM-dependent_MTases_sf"/>
</dbReference>
<dbReference type="InterPro" id="IPR003115">
    <property type="entry name" value="ParB_N"/>
</dbReference>
<dbReference type="Gene3D" id="3.40.50.150">
    <property type="entry name" value="Vaccinia Virus protein VP39"/>
    <property type="match status" value="1"/>
</dbReference>
<gene>
    <name evidence="7" type="ORF">ACFQ27_13405</name>
</gene>
<feature type="compositionally biased region" description="Basic and acidic residues" evidence="5">
    <location>
        <begin position="1"/>
        <end position="10"/>
    </location>
</feature>
<keyword evidence="2" id="KW-0808">Transferase</keyword>
<dbReference type="EC" id="2.1.1.-" evidence="4"/>
<reference evidence="8" key="1">
    <citation type="journal article" date="2019" name="Int. J. Syst. Evol. Microbiol.">
        <title>The Global Catalogue of Microorganisms (GCM) 10K type strain sequencing project: providing services to taxonomists for standard genome sequencing and annotation.</title>
        <authorList>
            <consortium name="The Broad Institute Genomics Platform"/>
            <consortium name="The Broad Institute Genome Sequencing Center for Infectious Disease"/>
            <person name="Wu L."/>
            <person name="Ma J."/>
        </authorList>
    </citation>
    <scope>NUCLEOTIDE SEQUENCE [LARGE SCALE GENOMIC DNA]</scope>
    <source>
        <strain evidence="8">CCUG 55074</strain>
    </source>
</reference>
<feature type="domain" description="ParB-like N-terminal" evidence="6">
    <location>
        <begin position="53"/>
        <end position="139"/>
    </location>
</feature>
<dbReference type="InterPro" id="IPR036086">
    <property type="entry name" value="ParB/Sulfiredoxin_sf"/>
</dbReference>
<comment type="catalytic activity">
    <reaction evidence="3">
        <text>a 2'-deoxyadenosine in DNA + S-adenosyl-L-methionine = an N(6)-methyl-2'-deoxyadenosine in DNA + S-adenosyl-L-homocysteine + H(+)</text>
        <dbReference type="Rhea" id="RHEA:15197"/>
        <dbReference type="Rhea" id="RHEA-COMP:12418"/>
        <dbReference type="Rhea" id="RHEA-COMP:12419"/>
        <dbReference type="ChEBI" id="CHEBI:15378"/>
        <dbReference type="ChEBI" id="CHEBI:57856"/>
        <dbReference type="ChEBI" id="CHEBI:59789"/>
        <dbReference type="ChEBI" id="CHEBI:90615"/>
        <dbReference type="ChEBI" id="CHEBI:90616"/>
        <dbReference type="EC" id="2.1.1.72"/>
    </reaction>
</comment>
<dbReference type="SMART" id="SM00470">
    <property type="entry name" value="ParB"/>
    <property type="match status" value="1"/>
</dbReference>
<dbReference type="Proteomes" id="UP001597216">
    <property type="component" value="Unassembled WGS sequence"/>
</dbReference>
<keyword evidence="1" id="KW-0489">Methyltransferase</keyword>
<dbReference type="InterPro" id="IPR002941">
    <property type="entry name" value="DNA_methylase_N4/N6"/>
</dbReference>
<protein>
    <recommendedName>
        <fullName evidence="4">Methyltransferase</fullName>
        <ecNumber evidence="4">2.1.1.-</ecNumber>
    </recommendedName>
</protein>
<comment type="similarity">
    <text evidence="4">Belongs to the N(4)/N(6)-methyltransferase family.</text>
</comment>
<dbReference type="SUPFAM" id="SSF110849">
    <property type="entry name" value="ParB/Sulfiredoxin"/>
    <property type="match status" value="1"/>
</dbReference>
<dbReference type="EMBL" id="JBHTLQ010000030">
    <property type="protein sequence ID" value="MFD1191581.1"/>
    <property type="molecule type" value="Genomic_DNA"/>
</dbReference>
<dbReference type="PRINTS" id="PR00508">
    <property type="entry name" value="S21N4MTFRASE"/>
</dbReference>
<sequence>MPRTTHRDRGPGQVQQAISARDRRLRAERRATVETRSFAPTPRNDLLPNIPKVMKRIDDLKVAKRMIRKVTEDQIARVMVSLQQFGFVTPVLIDGQNNIADGHSRWEAARRLGLTEIPCLVVDHLSPAELNLLKITLNRTAETGVWDFDALQKDLLELQEASFTLEVTGFTTQEIDGLLTLEEQPPERDEVTVPDRKASPVTRTGDIWRLGTHRVICGDARDPEVYKQLMGDDIAQLVLTDEPYNVPVVGHVTSGEHREFAMAAGEMTESEFEAFNKAWMALCLAYLAEGGLLGTFIDWRSVELVIRTGRGLGLALLNVIVWAKTNGGMGSLYRSHHEMLPMFKKGDKPHVNNVELGRHGRYRSNLWTYPGANVLGSDANTMLADHPTPKPVAMLEDALRDVTKSKDIVLDPFLGSGSTLIAAQGTGRQCRGIELDPLYVDLTLQRWESLTGKVAHLEATGQTFAEVRDARAGVIDVDLSAREPEADQ</sequence>
<dbReference type="Pfam" id="PF02195">
    <property type="entry name" value="ParB_N"/>
    <property type="match status" value="1"/>
</dbReference>
<name>A0ABW3T5F1_9CAUL</name>
<dbReference type="Pfam" id="PF01555">
    <property type="entry name" value="N6_N4_Mtase"/>
    <property type="match status" value="1"/>
</dbReference>
<proteinExistence type="inferred from homology"/>
<dbReference type="InterPro" id="IPR015840">
    <property type="entry name" value="DNA_MeTrfase_ParB"/>
</dbReference>
<dbReference type="CDD" id="cd16403">
    <property type="entry name" value="ParB_N_like_MT"/>
    <property type="match status" value="1"/>
</dbReference>
<evidence type="ECO:0000256" key="5">
    <source>
        <dbReference type="SAM" id="MobiDB-lite"/>
    </source>
</evidence>
<evidence type="ECO:0000313" key="8">
    <source>
        <dbReference type="Proteomes" id="UP001597216"/>
    </source>
</evidence>
<evidence type="ECO:0000259" key="6">
    <source>
        <dbReference type="SMART" id="SM00470"/>
    </source>
</evidence>
<evidence type="ECO:0000256" key="4">
    <source>
        <dbReference type="RuleBase" id="RU362026"/>
    </source>
</evidence>